<dbReference type="SUPFAM" id="SSF90123">
    <property type="entry name" value="ABC transporter transmembrane region"/>
    <property type="match status" value="1"/>
</dbReference>
<gene>
    <name evidence="14" type="ORF">UFOPK2656_00145</name>
    <name evidence="15" type="ORF">UFOPK3267_02194</name>
    <name evidence="16" type="ORF">UFOPK3651_03371</name>
    <name evidence="17" type="ORF">UFOPK3931_01325</name>
    <name evidence="13" type="ORF">UFOPK4189_02986</name>
</gene>
<dbReference type="InterPro" id="IPR027417">
    <property type="entry name" value="P-loop_NTPase"/>
</dbReference>
<dbReference type="PROSITE" id="PS00211">
    <property type="entry name" value="ABC_TRANSPORTER_1"/>
    <property type="match status" value="1"/>
</dbReference>
<evidence type="ECO:0000256" key="10">
    <source>
        <dbReference type="SAM" id="Phobius"/>
    </source>
</evidence>
<dbReference type="PROSITE" id="PS50893">
    <property type="entry name" value="ABC_TRANSPORTER_2"/>
    <property type="match status" value="1"/>
</dbReference>
<evidence type="ECO:0000259" key="12">
    <source>
        <dbReference type="PROSITE" id="PS50929"/>
    </source>
</evidence>
<evidence type="ECO:0000259" key="11">
    <source>
        <dbReference type="PROSITE" id="PS50893"/>
    </source>
</evidence>
<dbReference type="SUPFAM" id="SSF52540">
    <property type="entry name" value="P-loop containing nucleoside triphosphate hydrolases"/>
    <property type="match status" value="1"/>
</dbReference>
<dbReference type="GO" id="GO:0016887">
    <property type="term" value="F:ATP hydrolysis activity"/>
    <property type="evidence" value="ECO:0007669"/>
    <property type="project" value="InterPro"/>
</dbReference>
<keyword evidence="2" id="KW-0813">Transport</keyword>
<dbReference type="PANTHER" id="PTHR43394">
    <property type="entry name" value="ATP-DEPENDENT PERMEASE MDL1, MITOCHONDRIAL"/>
    <property type="match status" value="1"/>
</dbReference>
<dbReference type="AlphaFoldDB" id="A0A6J7NCZ8"/>
<dbReference type="InterPro" id="IPR036640">
    <property type="entry name" value="ABC1_TM_sf"/>
</dbReference>
<feature type="transmembrane region" description="Helical" evidence="10">
    <location>
        <begin position="130"/>
        <end position="157"/>
    </location>
</feature>
<dbReference type="Pfam" id="PF00005">
    <property type="entry name" value="ABC_tran"/>
    <property type="match status" value="1"/>
</dbReference>
<dbReference type="InterPro" id="IPR039421">
    <property type="entry name" value="Type_1_exporter"/>
</dbReference>
<evidence type="ECO:0000256" key="9">
    <source>
        <dbReference type="SAM" id="MobiDB-lite"/>
    </source>
</evidence>
<dbReference type="SMART" id="SM00382">
    <property type="entry name" value="AAA"/>
    <property type="match status" value="1"/>
</dbReference>
<reference evidence="17" key="1">
    <citation type="submission" date="2020-05" db="EMBL/GenBank/DDBJ databases">
        <authorList>
            <person name="Chiriac C."/>
            <person name="Salcher M."/>
            <person name="Ghai R."/>
            <person name="Kavagutti S V."/>
        </authorList>
    </citation>
    <scope>NUCLEOTIDE SEQUENCE</scope>
</reference>
<evidence type="ECO:0000256" key="7">
    <source>
        <dbReference type="ARBA" id="ARBA00022989"/>
    </source>
</evidence>
<dbReference type="FunFam" id="3.40.50.300:FF:000299">
    <property type="entry name" value="ABC transporter ATP-binding protein/permease"/>
    <property type="match status" value="1"/>
</dbReference>
<dbReference type="InterPro" id="IPR017871">
    <property type="entry name" value="ABC_transporter-like_CS"/>
</dbReference>
<dbReference type="GO" id="GO:0005524">
    <property type="term" value="F:ATP binding"/>
    <property type="evidence" value="ECO:0007669"/>
    <property type="project" value="UniProtKB-KW"/>
</dbReference>
<evidence type="ECO:0000313" key="16">
    <source>
        <dbReference type="EMBL" id="CAB4958834.1"/>
    </source>
</evidence>
<dbReference type="InterPro" id="IPR003439">
    <property type="entry name" value="ABC_transporter-like_ATP-bd"/>
</dbReference>
<feature type="domain" description="ABC transmembrane type-1" evidence="12">
    <location>
        <begin position="28"/>
        <end position="307"/>
    </location>
</feature>
<keyword evidence="8 10" id="KW-0472">Membrane</keyword>
<dbReference type="PANTHER" id="PTHR43394:SF1">
    <property type="entry name" value="ATP-BINDING CASSETTE SUB-FAMILY B MEMBER 10, MITOCHONDRIAL"/>
    <property type="match status" value="1"/>
</dbReference>
<dbReference type="Pfam" id="PF00664">
    <property type="entry name" value="ABC_membrane"/>
    <property type="match status" value="1"/>
</dbReference>
<dbReference type="InterPro" id="IPR011527">
    <property type="entry name" value="ABC1_TM_dom"/>
</dbReference>
<evidence type="ECO:0000256" key="3">
    <source>
        <dbReference type="ARBA" id="ARBA00022475"/>
    </source>
</evidence>
<evidence type="ECO:0000256" key="2">
    <source>
        <dbReference type="ARBA" id="ARBA00022448"/>
    </source>
</evidence>
<dbReference type="InterPro" id="IPR003593">
    <property type="entry name" value="AAA+_ATPase"/>
</dbReference>
<keyword evidence="4 10" id="KW-0812">Transmembrane</keyword>
<dbReference type="CDD" id="cd18543">
    <property type="entry name" value="ABC_6TM_Rv0194_D1_like"/>
    <property type="match status" value="1"/>
</dbReference>
<dbReference type="EMBL" id="CAESGF010000026">
    <property type="protein sequence ID" value="CAB4365238.1"/>
    <property type="molecule type" value="Genomic_DNA"/>
</dbReference>
<keyword evidence="7 10" id="KW-1133">Transmembrane helix</keyword>
<evidence type="ECO:0000313" key="15">
    <source>
        <dbReference type="EMBL" id="CAB4852633.1"/>
    </source>
</evidence>
<sequence length="596" mass="64047">MTAGVHDDGVSGWALLRRVLRDQRTGLLVGVGVGLLWSAGKVAVPKLTSLAVDHAVLGSGSLLFWTSSIAAMAVIAGVFLAWRRWFAFRESRLTEAVMRERLFHHVMHLHVAYHDRTQTGQLMSRASSDLMLIQAFVVMIPMTASNLLMVAAVVVVLVAQQPMLALVALAPLPFLNVMATRFSRRIHPAVVAVQAEQAQLATVVEEAVSGVRVLKGFGAESVTAARLRTEADDIRTVSLQAARVRSAFLPALDLLPNLGLIAVLAMGGHRVLNGSMTRGQMLEFMQYIGLLVFPLRSLGQTVAFGQRAAAALLRVNEVLSTEALVADPIVARHLPTGDRTGEVRFRHVRFGYDPAQHVLDDFDLHIEAGSSVAIVGVTGGGKSTVARVLVRFYDVDDGAITIDGIDVRDLPLRELRHAVSVVFEDTFLFHDSVAANIAFARQDASTTDIEAAARLAGAHDFVLALPQGYGTLLGERGYSLSGGQRQRVALARAILSNPRVLVLDDATSAVDPSKEHEIREAMATVMQGRTTIVIAHRPGTIALADTVVLLDGGRVAATGTHDELLATSQRYREVLAALSEPDEADDEADDESAGVH</sequence>
<protein>
    <submittedName>
        <fullName evidence="17">Unannotated protein</fullName>
    </submittedName>
</protein>
<dbReference type="PROSITE" id="PS50929">
    <property type="entry name" value="ABC_TM1F"/>
    <property type="match status" value="1"/>
</dbReference>
<keyword evidence="3" id="KW-1003">Cell membrane</keyword>
<feature type="transmembrane region" description="Helical" evidence="10">
    <location>
        <begin position="63"/>
        <end position="82"/>
    </location>
</feature>
<dbReference type="GO" id="GO:0015421">
    <property type="term" value="F:ABC-type oligopeptide transporter activity"/>
    <property type="evidence" value="ECO:0007669"/>
    <property type="project" value="TreeGrafter"/>
</dbReference>
<evidence type="ECO:0000313" key="13">
    <source>
        <dbReference type="EMBL" id="CAB4365238.1"/>
    </source>
</evidence>
<evidence type="ECO:0000256" key="8">
    <source>
        <dbReference type="ARBA" id="ARBA00023136"/>
    </source>
</evidence>
<keyword evidence="6" id="KW-0067">ATP-binding</keyword>
<dbReference type="GO" id="GO:0005886">
    <property type="term" value="C:plasma membrane"/>
    <property type="evidence" value="ECO:0007669"/>
    <property type="project" value="UniProtKB-SubCell"/>
</dbReference>
<dbReference type="EMBL" id="CAFBIY010000143">
    <property type="protein sequence ID" value="CAB4852633.1"/>
    <property type="molecule type" value="Genomic_DNA"/>
</dbReference>
<feature type="domain" description="ABC transporter" evidence="11">
    <location>
        <begin position="343"/>
        <end position="577"/>
    </location>
</feature>
<dbReference type="EMBL" id="CAEZYF010000001">
    <property type="protein sequence ID" value="CAB4702521.1"/>
    <property type="molecule type" value="Genomic_DNA"/>
</dbReference>
<organism evidence="17">
    <name type="scientific">freshwater metagenome</name>
    <dbReference type="NCBI Taxonomy" id="449393"/>
    <lineage>
        <taxon>unclassified sequences</taxon>
        <taxon>metagenomes</taxon>
        <taxon>ecological metagenomes</taxon>
    </lineage>
</organism>
<dbReference type="EMBL" id="CAFBOL010000029">
    <property type="protein sequence ID" value="CAB4988523.1"/>
    <property type="molecule type" value="Genomic_DNA"/>
</dbReference>
<dbReference type="Gene3D" id="1.20.1560.10">
    <property type="entry name" value="ABC transporter type 1, transmembrane domain"/>
    <property type="match status" value="1"/>
</dbReference>
<accession>A0A6J7NCZ8</accession>
<evidence type="ECO:0000256" key="6">
    <source>
        <dbReference type="ARBA" id="ARBA00022840"/>
    </source>
</evidence>
<feature type="region of interest" description="Disordered" evidence="9">
    <location>
        <begin position="577"/>
        <end position="596"/>
    </location>
</feature>
<name>A0A6J7NCZ8_9ZZZZ</name>
<keyword evidence="5" id="KW-0547">Nucleotide-binding</keyword>
<feature type="compositionally biased region" description="Acidic residues" evidence="9">
    <location>
        <begin position="580"/>
        <end position="596"/>
    </location>
</feature>
<evidence type="ECO:0000256" key="4">
    <source>
        <dbReference type="ARBA" id="ARBA00022692"/>
    </source>
</evidence>
<dbReference type="EMBL" id="CAFBMT010000040">
    <property type="protein sequence ID" value="CAB4958834.1"/>
    <property type="molecule type" value="Genomic_DNA"/>
</dbReference>
<evidence type="ECO:0000313" key="17">
    <source>
        <dbReference type="EMBL" id="CAB4988523.1"/>
    </source>
</evidence>
<proteinExistence type="predicted"/>
<evidence type="ECO:0000256" key="1">
    <source>
        <dbReference type="ARBA" id="ARBA00004651"/>
    </source>
</evidence>
<evidence type="ECO:0000256" key="5">
    <source>
        <dbReference type="ARBA" id="ARBA00022741"/>
    </source>
</evidence>
<comment type="subcellular location">
    <subcellularLocation>
        <location evidence="1">Cell membrane</location>
        <topology evidence="1">Multi-pass membrane protein</topology>
    </subcellularLocation>
</comment>
<dbReference type="Gene3D" id="3.40.50.300">
    <property type="entry name" value="P-loop containing nucleotide triphosphate hydrolases"/>
    <property type="match status" value="1"/>
</dbReference>
<feature type="transmembrane region" description="Helical" evidence="10">
    <location>
        <begin position="25"/>
        <end position="43"/>
    </location>
</feature>
<evidence type="ECO:0000313" key="14">
    <source>
        <dbReference type="EMBL" id="CAB4702521.1"/>
    </source>
</evidence>